<dbReference type="AlphaFoldDB" id="A0A316BXK9"/>
<sequence>MDGRIANMDETAKPAERMAELPEETREFLAQLREEDIATLKDGVRLVNAIRTVGTFMKWLIVGFLGFVVGVVMLGESVLKIIAWFRPPPV</sequence>
<reference evidence="2 3" key="1">
    <citation type="submission" date="2018-05" db="EMBL/GenBank/DDBJ databases">
        <title>Genomic Encyclopedia of Type Strains, Phase IV (KMG-IV): sequencing the most valuable type-strain genomes for metagenomic binning, comparative biology and taxonomic classification.</title>
        <authorList>
            <person name="Goeker M."/>
        </authorList>
    </citation>
    <scope>NUCLEOTIDE SEQUENCE [LARGE SCALE GENOMIC DNA]</scope>
    <source>
        <strain evidence="2 3">DSM 6986</strain>
    </source>
</reference>
<evidence type="ECO:0000313" key="3">
    <source>
        <dbReference type="Proteomes" id="UP000245396"/>
    </source>
</evidence>
<evidence type="ECO:0000313" key="2">
    <source>
        <dbReference type="EMBL" id="PWJ78345.1"/>
    </source>
</evidence>
<keyword evidence="1" id="KW-1133">Transmembrane helix</keyword>
<accession>A0A316BXK9</accession>
<keyword evidence="1" id="KW-0472">Membrane</keyword>
<proteinExistence type="predicted"/>
<name>A0A316BXK9_PSESE</name>
<keyword evidence="1" id="KW-0812">Transmembrane</keyword>
<protein>
    <submittedName>
        <fullName evidence="2">Uncharacterized protein</fullName>
    </submittedName>
</protein>
<keyword evidence="3" id="KW-1185">Reference proteome</keyword>
<gene>
    <name evidence="2" type="ORF">C7441_11610</name>
</gene>
<feature type="transmembrane region" description="Helical" evidence="1">
    <location>
        <begin position="59"/>
        <end position="85"/>
    </location>
</feature>
<dbReference type="Proteomes" id="UP000245396">
    <property type="component" value="Unassembled WGS sequence"/>
</dbReference>
<comment type="caution">
    <text evidence="2">The sequence shown here is derived from an EMBL/GenBank/DDBJ whole genome shotgun (WGS) entry which is preliminary data.</text>
</comment>
<evidence type="ECO:0000256" key="1">
    <source>
        <dbReference type="SAM" id="Phobius"/>
    </source>
</evidence>
<organism evidence="2 3">
    <name type="scientific">Pseudaminobacter salicylatoxidans</name>
    <dbReference type="NCBI Taxonomy" id="93369"/>
    <lineage>
        <taxon>Bacteria</taxon>
        <taxon>Pseudomonadati</taxon>
        <taxon>Pseudomonadota</taxon>
        <taxon>Alphaproteobacteria</taxon>
        <taxon>Hyphomicrobiales</taxon>
        <taxon>Phyllobacteriaceae</taxon>
        <taxon>Pseudaminobacter</taxon>
    </lineage>
</organism>
<dbReference type="EMBL" id="QGGG01000016">
    <property type="protein sequence ID" value="PWJ78345.1"/>
    <property type="molecule type" value="Genomic_DNA"/>
</dbReference>